<evidence type="ECO:0000256" key="3">
    <source>
        <dbReference type="ARBA" id="ARBA00023295"/>
    </source>
</evidence>
<evidence type="ECO:0000256" key="1">
    <source>
        <dbReference type="ARBA" id="ARBA00022801"/>
    </source>
</evidence>
<gene>
    <name evidence="7" type="ORF">FQY79_04990</name>
</gene>
<dbReference type="EMBL" id="VOHE01000002">
    <property type="protein sequence ID" value="TWT20956.1"/>
    <property type="molecule type" value="Genomic_DNA"/>
</dbReference>
<comment type="similarity">
    <text evidence="5">Belongs to the glycosyl hydrolase 10 (cellulase F) family.</text>
</comment>
<dbReference type="SMART" id="SM00633">
    <property type="entry name" value="Glyco_10"/>
    <property type="match status" value="1"/>
</dbReference>
<evidence type="ECO:0000256" key="2">
    <source>
        <dbReference type="ARBA" id="ARBA00023277"/>
    </source>
</evidence>
<dbReference type="AlphaFoldDB" id="A0A5C5U4P1"/>
<dbReference type="PRINTS" id="PR00134">
    <property type="entry name" value="GLHYDRLASE10"/>
</dbReference>
<keyword evidence="7" id="KW-0858">Xylan degradation</keyword>
<evidence type="ECO:0000313" key="7">
    <source>
        <dbReference type="EMBL" id="TWT20956.1"/>
    </source>
</evidence>
<dbReference type="EC" id="3.2.1.8" evidence="5"/>
<dbReference type="InterPro" id="IPR001000">
    <property type="entry name" value="GH10_dom"/>
</dbReference>
<name>A0A5C5U4P1_9GAMM</name>
<dbReference type="OrthoDB" id="9815836at2"/>
<keyword evidence="4 5" id="KW-0624">Polysaccharide degradation</keyword>
<proteinExistence type="inferred from homology"/>
<dbReference type="Proteomes" id="UP000315949">
    <property type="component" value="Unassembled WGS sequence"/>
</dbReference>
<dbReference type="PANTHER" id="PTHR31490">
    <property type="entry name" value="GLYCOSYL HYDROLASE"/>
    <property type="match status" value="1"/>
</dbReference>
<evidence type="ECO:0000259" key="6">
    <source>
        <dbReference type="SMART" id="SM00633"/>
    </source>
</evidence>
<dbReference type="Pfam" id="PF00331">
    <property type="entry name" value="Glyco_hydro_10"/>
    <property type="match status" value="1"/>
</dbReference>
<comment type="catalytic activity">
    <reaction evidence="5">
        <text>Endohydrolysis of (1-&gt;4)-beta-D-xylosidic linkages in xylans.</text>
        <dbReference type="EC" id="3.2.1.8"/>
    </reaction>
</comment>
<evidence type="ECO:0000256" key="4">
    <source>
        <dbReference type="ARBA" id="ARBA00023326"/>
    </source>
</evidence>
<evidence type="ECO:0000256" key="5">
    <source>
        <dbReference type="RuleBase" id="RU361174"/>
    </source>
</evidence>
<dbReference type="RefSeq" id="WP_146311878.1">
    <property type="nucleotide sequence ID" value="NZ_VOHE01000002.1"/>
</dbReference>
<dbReference type="SUPFAM" id="SSF51445">
    <property type="entry name" value="(Trans)glycosidases"/>
    <property type="match status" value="1"/>
</dbReference>
<evidence type="ECO:0000313" key="8">
    <source>
        <dbReference type="Proteomes" id="UP000315949"/>
    </source>
</evidence>
<comment type="caution">
    <text evidence="7">The sequence shown here is derived from an EMBL/GenBank/DDBJ whole genome shotgun (WGS) entry which is preliminary data.</text>
</comment>
<reference evidence="7 8" key="1">
    <citation type="submission" date="2019-07" db="EMBL/GenBank/DDBJ databases">
        <title>Luteimonas sp. YD-1 nov., isolated from acidic soil.</title>
        <authorList>
            <person name="Zhou J."/>
        </authorList>
    </citation>
    <scope>NUCLEOTIDE SEQUENCE [LARGE SCALE GENOMIC DNA]</scope>
    <source>
        <strain evidence="7 8">YD-1</strain>
    </source>
</reference>
<organism evidence="7 8">
    <name type="scientific">Luteimonas wenzhouensis</name>
    <dbReference type="NCBI Taxonomy" id="2599615"/>
    <lineage>
        <taxon>Bacteria</taxon>
        <taxon>Pseudomonadati</taxon>
        <taxon>Pseudomonadota</taxon>
        <taxon>Gammaproteobacteria</taxon>
        <taxon>Lysobacterales</taxon>
        <taxon>Lysobacteraceae</taxon>
        <taxon>Luteimonas</taxon>
    </lineage>
</organism>
<dbReference type="PANTHER" id="PTHR31490:SF90">
    <property type="entry name" value="ENDO-1,4-BETA-XYLANASE A"/>
    <property type="match status" value="1"/>
</dbReference>
<keyword evidence="1 5" id="KW-0378">Hydrolase</keyword>
<dbReference type="Gene3D" id="3.20.20.80">
    <property type="entry name" value="Glycosidases"/>
    <property type="match status" value="1"/>
</dbReference>
<protein>
    <recommendedName>
        <fullName evidence="5">Beta-xylanase</fullName>
        <ecNumber evidence="5">3.2.1.8</ecNumber>
    </recommendedName>
</protein>
<keyword evidence="8" id="KW-1185">Reference proteome</keyword>
<dbReference type="InterPro" id="IPR017853">
    <property type="entry name" value="GH"/>
</dbReference>
<dbReference type="InterPro" id="IPR044846">
    <property type="entry name" value="GH10"/>
</dbReference>
<dbReference type="GO" id="GO:0045493">
    <property type="term" value="P:xylan catabolic process"/>
    <property type="evidence" value="ECO:0007669"/>
    <property type="project" value="UniProtKB-KW"/>
</dbReference>
<keyword evidence="3 5" id="KW-0326">Glycosidase</keyword>
<keyword evidence="2 5" id="KW-0119">Carbohydrate metabolism</keyword>
<feature type="domain" description="GH10" evidence="6">
    <location>
        <begin position="59"/>
        <end position="367"/>
    </location>
</feature>
<dbReference type="GO" id="GO:0031176">
    <property type="term" value="F:endo-1,4-beta-xylanase activity"/>
    <property type="evidence" value="ECO:0007669"/>
    <property type="project" value="UniProtKB-EC"/>
</dbReference>
<sequence length="370" mass="41410">MLAGAPNTVATPPTTLKDAYADAFLFGTAVNADIVSGRDARAQALVPLHFNAITPENVMKAEALLPEPGQWDFADADAFVEFGQRHGLFMVGHTLVWHNQTPAWFFQDDDGAPAGPAVMRERMRDYIHTVAGRYAGKVHAWDVVNEQIGEDGQYRDTLWTRAYGGDGDALLRDAFRFAAEAAPDAELYYNDFNAWRPEKRDGIVRMVRMLQEHGIRIDGVGIQGHWGLNYPSTAHIEAAIDAYAALGVKVMITELEVDVLPLTREGQIIGQGLMHPQFELPEFKRFLDPYRNGLPDEVQQQLADRYAELFRIFHGRRDKLHRVTVWGVEDGMSWKNGYPIPNRTNHPLLFDRQGQAKPALRAVLAVPSAP</sequence>
<accession>A0A5C5U4P1</accession>